<dbReference type="AlphaFoldDB" id="A0A9E5MLX4"/>
<dbReference type="EMBL" id="JAAONZ010000005">
    <property type="protein sequence ID" value="NHO65723.1"/>
    <property type="molecule type" value="Genomic_DNA"/>
</dbReference>
<evidence type="ECO:0000259" key="4">
    <source>
        <dbReference type="PROSITE" id="PS01124"/>
    </source>
</evidence>
<accession>A0A9E5MLX4</accession>
<evidence type="ECO:0000313" key="6">
    <source>
        <dbReference type="Proteomes" id="UP000787472"/>
    </source>
</evidence>
<dbReference type="Proteomes" id="UP000787472">
    <property type="component" value="Unassembled WGS sequence"/>
</dbReference>
<sequence>MTTQMRAAVLNNYSELCRHLGLNPQLLLGEVGLTPALLADQDNRISATAVVSLLEKSAQASNCLTFGLRLAETRQLSDFGAVSLLLLHQKTLRDALHITIHYRRLLNEALVMHIEDAGKVAIIREEVVTETSVPARQSIEFAIGVLYRLCKALLGGNWHPQSVNFTHDAPQDVQLHKRMFGAKVEFGAEFNGIVCASADLDCPNPQADPAMARYAELLLSSLQREEALSVAEEVRQAIYLLLPMGRASIEQIAQAMGVNTRTLQRRLESDGVTFTDLINEVRFVLVQRYMANPQYSLSCIADLLGYSMASSFTRWFNAQFGMSPVRWRSINCPSSKGE</sequence>
<reference evidence="5" key="1">
    <citation type="submission" date="2020-03" db="EMBL/GenBank/DDBJ databases">
        <authorList>
            <person name="Guo F."/>
        </authorList>
    </citation>
    <scope>NUCLEOTIDE SEQUENCE</scope>
    <source>
        <strain evidence="5">JCM 30134</strain>
    </source>
</reference>
<dbReference type="SUPFAM" id="SSF46689">
    <property type="entry name" value="Homeodomain-like"/>
    <property type="match status" value="1"/>
</dbReference>
<protein>
    <submittedName>
        <fullName evidence="5">AraC family transcriptional regulator</fullName>
    </submittedName>
</protein>
<organism evidence="5 6">
    <name type="scientific">Pseudomaricurvus hydrocarbonicus</name>
    <dbReference type="NCBI Taxonomy" id="1470433"/>
    <lineage>
        <taxon>Bacteria</taxon>
        <taxon>Pseudomonadati</taxon>
        <taxon>Pseudomonadota</taxon>
        <taxon>Gammaproteobacteria</taxon>
        <taxon>Cellvibrionales</taxon>
        <taxon>Cellvibrionaceae</taxon>
        <taxon>Pseudomaricurvus</taxon>
    </lineage>
</organism>
<dbReference type="GO" id="GO:0000976">
    <property type="term" value="F:transcription cis-regulatory region binding"/>
    <property type="evidence" value="ECO:0007669"/>
    <property type="project" value="TreeGrafter"/>
</dbReference>
<dbReference type="PROSITE" id="PS01124">
    <property type="entry name" value="HTH_ARAC_FAMILY_2"/>
    <property type="match status" value="1"/>
</dbReference>
<keyword evidence="6" id="KW-1185">Reference proteome</keyword>
<dbReference type="RefSeq" id="WP_167185181.1">
    <property type="nucleotide sequence ID" value="NZ_JAAONZ010000005.1"/>
</dbReference>
<dbReference type="Pfam" id="PF12625">
    <property type="entry name" value="Arabinose_bd"/>
    <property type="match status" value="1"/>
</dbReference>
<keyword evidence="1" id="KW-0805">Transcription regulation</keyword>
<dbReference type="PANTHER" id="PTHR47894:SF4">
    <property type="entry name" value="HTH-TYPE TRANSCRIPTIONAL REGULATOR GADX"/>
    <property type="match status" value="1"/>
</dbReference>
<evidence type="ECO:0000256" key="2">
    <source>
        <dbReference type="ARBA" id="ARBA00023125"/>
    </source>
</evidence>
<dbReference type="GO" id="GO:0005829">
    <property type="term" value="C:cytosol"/>
    <property type="evidence" value="ECO:0007669"/>
    <property type="project" value="TreeGrafter"/>
</dbReference>
<proteinExistence type="predicted"/>
<dbReference type="GO" id="GO:0003700">
    <property type="term" value="F:DNA-binding transcription factor activity"/>
    <property type="evidence" value="ECO:0007669"/>
    <property type="project" value="InterPro"/>
</dbReference>
<dbReference type="PANTHER" id="PTHR47894">
    <property type="entry name" value="HTH-TYPE TRANSCRIPTIONAL REGULATOR GADX"/>
    <property type="match status" value="1"/>
</dbReference>
<feature type="domain" description="HTH araC/xylS-type" evidence="4">
    <location>
        <begin position="232"/>
        <end position="330"/>
    </location>
</feature>
<evidence type="ECO:0000256" key="3">
    <source>
        <dbReference type="ARBA" id="ARBA00023163"/>
    </source>
</evidence>
<keyword evidence="2" id="KW-0238">DNA-binding</keyword>
<dbReference type="Pfam" id="PF12833">
    <property type="entry name" value="HTH_18"/>
    <property type="match status" value="1"/>
</dbReference>
<dbReference type="Gene3D" id="1.10.10.60">
    <property type="entry name" value="Homeodomain-like"/>
    <property type="match status" value="1"/>
</dbReference>
<dbReference type="InterPro" id="IPR032687">
    <property type="entry name" value="AraC-type_N"/>
</dbReference>
<dbReference type="SMART" id="SM00342">
    <property type="entry name" value="HTH_ARAC"/>
    <property type="match status" value="1"/>
</dbReference>
<keyword evidence="3" id="KW-0804">Transcription</keyword>
<evidence type="ECO:0000256" key="1">
    <source>
        <dbReference type="ARBA" id="ARBA00023015"/>
    </source>
</evidence>
<evidence type="ECO:0000313" key="5">
    <source>
        <dbReference type="EMBL" id="NHO65723.1"/>
    </source>
</evidence>
<comment type="caution">
    <text evidence="5">The sequence shown here is derived from an EMBL/GenBank/DDBJ whole genome shotgun (WGS) entry which is preliminary data.</text>
</comment>
<dbReference type="InterPro" id="IPR009057">
    <property type="entry name" value="Homeodomain-like_sf"/>
</dbReference>
<name>A0A9E5MLX4_9GAMM</name>
<dbReference type="InterPro" id="IPR018060">
    <property type="entry name" value="HTH_AraC"/>
</dbReference>
<gene>
    <name evidence="5" type="ORF">G8770_09240</name>
</gene>